<evidence type="ECO:0000256" key="5">
    <source>
        <dbReference type="SAM" id="Phobius"/>
    </source>
</evidence>
<evidence type="ECO:0000259" key="6">
    <source>
        <dbReference type="PROSITE" id="PS50850"/>
    </source>
</evidence>
<name>A0A0P6YEK9_9CHLR</name>
<dbReference type="CDD" id="cd17478">
    <property type="entry name" value="MFS_FsR"/>
    <property type="match status" value="1"/>
</dbReference>
<evidence type="ECO:0000256" key="2">
    <source>
        <dbReference type="ARBA" id="ARBA00022692"/>
    </source>
</evidence>
<feature type="transmembrane region" description="Helical" evidence="5">
    <location>
        <begin position="368"/>
        <end position="389"/>
    </location>
</feature>
<evidence type="ECO:0000313" key="7">
    <source>
        <dbReference type="EMBL" id="KPL80524.1"/>
    </source>
</evidence>
<dbReference type="Proteomes" id="UP000050417">
    <property type="component" value="Unassembled WGS sequence"/>
</dbReference>
<feature type="transmembrane region" description="Helical" evidence="5">
    <location>
        <begin position="341"/>
        <end position="362"/>
    </location>
</feature>
<feature type="transmembrane region" description="Helical" evidence="5">
    <location>
        <begin position="308"/>
        <end position="329"/>
    </location>
</feature>
<feature type="transmembrane region" description="Helical" evidence="5">
    <location>
        <begin position="251"/>
        <end position="272"/>
    </location>
</feature>
<dbReference type="InterPro" id="IPR020846">
    <property type="entry name" value="MFS_dom"/>
</dbReference>
<dbReference type="PANTHER" id="PTHR43129">
    <property type="entry name" value="FOSMIDOMYCIN RESISTANCE PROTEIN"/>
    <property type="match status" value="1"/>
</dbReference>
<dbReference type="InterPro" id="IPR036259">
    <property type="entry name" value="MFS_trans_sf"/>
</dbReference>
<sequence length="395" mass="41949">MEEIRSAVPEKTTEELFQAANVSAFASAHAMHDTFPAFLPSLAPLLIEKFSLSNTQVGLFTACLRLPSMLQPLLGHLSDRRDLRWIAILTPALTATAMSLLGIAPGYTAILVLLLVAGLSSAAFHSVAPAMAGQVSGSQLGRGMSYWMVSGELGRTLGPLIAVGAISWLTLPGLPFTMLMGWAASFILYFRLRAIPMNAMQASEGLPWRGALRQMKPVLLPLIGLMVMRSMLENAMAIYLPVYLTQKGASLWLAGASLTIYEAAGLFGALLGGSLSDRLGRKKMIMFSIMTAPLLTGAFVLAPSAARLPLLLLMGFSILCVNPPMMALIQESAPQNRAFSLGVFLGFNFLIGSLASIVAGALGDTFGLTAAFASSAGLYLLGAPMVLFLPRTPKR</sequence>
<dbReference type="PROSITE" id="PS50850">
    <property type="entry name" value="MFS"/>
    <property type="match status" value="1"/>
</dbReference>
<feature type="transmembrane region" description="Helical" evidence="5">
    <location>
        <begin position="174"/>
        <end position="192"/>
    </location>
</feature>
<evidence type="ECO:0000313" key="8">
    <source>
        <dbReference type="Proteomes" id="UP000050417"/>
    </source>
</evidence>
<dbReference type="Gene3D" id="1.20.1250.20">
    <property type="entry name" value="MFS general substrate transporter like domains"/>
    <property type="match status" value="2"/>
</dbReference>
<keyword evidence="8" id="KW-1185">Reference proteome</keyword>
<dbReference type="AlphaFoldDB" id="A0A0P6YEK9"/>
<reference evidence="7 8" key="1">
    <citation type="submission" date="2015-07" db="EMBL/GenBank/DDBJ databases">
        <title>Genome sequence of Ornatilinea apprima DSM 23815.</title>
        <authorList>
            <person name="Hemp J."/>
            <person name="Ward L.M."/>
            <person name="Pace L.A."/>
            <person name="Fischer W.W."/>
        </authorList>
    </citation>
    <scope>NUCLEOTIDE SEQUENCE [LARGE SCALE GENOMIC DNA]</scope>
    <source>
        <strain evidence="7 8">P3M-1</strain>
    </source>
</reference>
<dbReference type="RefSeq" id="WP_075061167.1">
    <property type="nucleotide sequence ID" value="NZ_LGCL01000004.1"/>
</dbReference>
<accession>A0A0P6YEK9</accession>
<evidence type="ECO:0000256" key="4">
    <source>
        <dbReference type="ARBA" id="ARBA00023136"/>
    </source>
</evidence>
<comment type="subcellular location">
    <subcellularLocation>
        <location evidence="1">Cell membrane</location>
        <topology evidence="1">Multi-pass membrane protein</topology>
    </subcellularLocation>
</comment>
<dbReference type="OrthoDB" id="9770492at2"/>
<keyword evidence="2 5" id="KW-0812">Transmembrane</keyword>
<proteinExistence type="predicted"/>
<dbReference type="EMBL" id="LGCL01000004">
    <property type="protein sequence ID" value="KPL80524.1"/>
    <property type="molecule type" value="Genomic_DNA"/>
</dbReference>
<organism evidence="7 8">
    <name type="scientific">Ornatilinea apprima</name>
    <dbReference type="NCBI Taxonomy" id="1134406"/>
    <lineage>
        <taxon>Bacteria</taxon>
        <taxon>Bacillati</taxon>
        <taxon>Chloroflexota</taxon>
        <taxon>Anaerolineae</taxon>
        <taxon>Anaerolineales</taxon>
        <taxon>Anaerolineaceae</taxon>
        <taxon>Ornatilinea</taxon>
    </lineage>
</organism>
<feature type="domain" description="Major facilitator superfamily (MFS) profile" evidence="6">
    <location>
        <begin position="16"/>
        <end position="394"/>
    </location>
</feature>
<keyword evidence="3 5" id="KW-1133">Transmembrane helix</keyword>
<dbReference type="Pfam" id="PF07690">
    <property type="entry name" value="MFS_1"/>
    <property type="match status" value="1"/>
</dbReference>
<feature type="transmembrane region" description="Helical" evidence="5">
    <location>
        <begin position="218"/>
        <end position="239"/>
    </location>
</feature>
<dbReference type="SUPFAM" id="SSF103473">
    <property type="entry name" value="MFS general substrate transporter"/>
    <property type="match status" value="1"/>
</dbReference>
<dbReference type="PANTHER" id="PTHR43129:SF1">
    <property type="entry name" value="FOSMIDOMYCIN RESISTANCE PROTEIN"/>
    <property type="match status" value="1"/>
</dbReference>
<feature type="transmembrane region" description="Helical" evidence="5">
    <location>
        <begin position="284"/>
        <end position="302"/>
    </location>
</feature>
<dbReference type="STRING" id="1134406.ADN00_01365"/>
<dbReference type="InterPro" id="IPR011701">
    <property type="entry name" value="MFS"/>
</dbReference>
<protein>
    <recommendedName>
        <fullName evidence="6">Major facilitator superfamily (MFS) profile domain-containing protein</fullName>
    </recommendedName>
</protein>
<dbReference type="GO" id="GO:0005886">
    <property type="term" value="C:plasma membrane"/>
    <property type="evidence" value="ECO:0007669"/>
    <property type="project" value="UniProtKB-SubCell"/>
</dbReference>
<evidence type="ECO:0000256" key="3">
    <source>
        <dbReference type="ARBA" id="ARBA00022989"/>
    </source>
</evidence>
<comment type="caution">
    <text evidence="7">The sequence shown here is derived from an EMBL/GenBank/DDBJ whole genome shotgun (WGS) entry which is preliminary data.</text>
</comment>
<evidence type="ECO:0000256" key="1">
    <source>
        <dbReference type="ARBA" id="ARBA00004651"/>
    </source>
</evidence>
<feature type="transmembrane region" description="Helical" evidence="5">
    <location>
        <begin position="110"/>
        <end position="132"/>
    </location>
</feature>
<dbReference type="GO" id="GO:0022857">
    <property type="term" value="F:transmembrane transporter activity"/>
    <property type="evidence" value="ECO:0007669"/>
    <property type="project" value="InterPro"/>
</dbReference>
<keyword evidence="4 5" id="KW-0472">Membrane</keyword>
<gene>
    <name evidence="7" type="ORF">ADN00_01365</name>
</gene>